<dbReference type="RefSeq" id="WP_053342026.1">
    <property type="nucleotide sequence ID" value="NZ_LFPG01000004.1"/>
</dbReference>
<evidence type="ECO:0000256" key="1">
    <source>
        <dbReference type="SAM" id="MobiDB-lite"/>
    </source>
</evidence>
<feature type="region of interest" description="Disordered" evidence="1">
    <location>
        <begin position="147"/>
        <end position="171"/>
    </location>
</feature>
<reference evidence="2 3" key="1">
    <citation type="submission" date="2019-04" db="EMBL/GenBank/DDBJ databases">
        <title>Genome sequencing of Clostridium botulinum Groups I-IV and Clostridium butyricum.</title>
        <authorList>
            <person name="Brunt J."/>
            <person name="Van Vliet A.H.M."/>
            <person name="Stringer S.C."/>
            <person name="Carter A.T."/>
            <person name="Peck M.W."/>
        </authorList>
    </citation>
    <scope>NUCLEOTIDE SEQUENCE [LARGE SCALE GENOMIC DNA]</scope>
    <source>
        <strain evidence="2 3">1605</strain>
    </source>
</reference>
<sequence>MNVNQKELANILGITSRRVRQLREEGFFSFAENGKKYSLEKCVQEYIEYKVKAETNTGTSIDREKEQAEHEQIKKNISKLKLRKLKKELHEASDVELFLSEMLINFRNRVLSIPSKIAVQILGEEDINRIIEILQKEMYETLEELSEYNPDKINREKNYDSDEDYEEDDED</sequence>
<feature type="compositionally biased region" description="Basic and acidic residues" evidence="1">
    <location>
        <begin position="149"/>
        <end position="160"/>
    </location>
</feature>
<dbReference type="AlphaFoldDB" id="A0A0L9YA95"/>
<dbReference type="Proteomes" id="UP000476820">
    <property type="component" value="Unassembled WGS sequence"/>
</dbReference>
<accession>A0A0L9YA95</accession>
<organism evidence="2 3">
    <name type="scientific">Clostridium botulinum</name>
    <dbReference type="NCBI Taxonomy" id="1491"/>
    <lineage>
        <taxon>Bacteria</taxon>
        <taxon>Bacillati</taxon>
        <taxon>Bacillota</taxon>
        <taxon>Clostridia</taxon>
        <taxon>Eubacteriales</taxon>
        <taxon>Clostridiaceae</taxon>
        <taxon>Clostridium</taxon>
    </lineage>
</organism>
<protein>
    <submittedName>
        <fullName evidence="2">DNA-packaging protein</fullName>
    </submittedName>
</protein>
<name>A0A0L9YA95_CLOBO</name>
<dbReference type="EMBL" id="SWOV01000014">
    <property type="protein sequence ID" value="NFF87649.1"/>
    <property type="molecule type" value="Genomic_DNA"/>
</dbReference>
<feature type="compositionally biased region" description="Acidic residues" evidence="1">
    <location>
        <begin position="161"/>
        <end position="171"/>
    </location>
</feature>
<evidence type="ECO:0000313" key="2">
    <source>
        <dbReference type="EMBL" id="NFF87649.1"/>
    </source>
</evidence>
<gene>
    <name evidence="2" type="ORF">FC774_07145</name>
</gene>
<comment type="caution">
    <text evidence="2">The sequence shown here is derived from an EMBL/GenBank/DDBJ whole genome shotgun (WGS) entry which is preliminary data.</text>
</comment>
<evidence type="ECO:0000313" key="3">
    <source>
        <dbReference type="Proteomes" id="UP000476820"/>
    </source>
</evidence>
<dbReference type="OrthoDB" id="1908546at2"/>
<proteinExistence type="predicted"/>